<proteinExistence type="predicted"/>
<dbReference type="AlphaFoldDB" id="A0A0L6V6W5"/>
<dbReference type="VEuPathDB" id="FungiDB:VP01_237g8"/>
<keyword evidence="2" id="KW-1185">Reference proteome</keyword>
<dbReference type="EMBL" id="LAVV01007258">
    <property type="protein sequence ID" value="KNZ56541.1"/>
    <property type="molecule type" value="Genomic_DNA"/>
</dbReference>
<accession>A0A0L6V6W5</accession>
<reference evidence="1 2" key="1">
    <citation type="submission" date="2015-08" db="EMBL/GenBank/DDBJ databases">
        <title>Next Generation Sequencing and Analysis of the Genome of Puccinia sorghi L Schw, the Causal Agent of Maize Common Rust.</title>
        <authorList>
            <person name="Rochi L."/>
            <person name="Burguener G."/>
            <person name="Darino M."/>
            <person name="Turjanski A."/>
            <person name="Kreff E."/>
            <person name="Dieguez M.J."/>
            <person name="Sacco F."/>
        </authorList>
    </citation>
    <scope>NUCLEOTIDE SEQUENCE [LARGE SCALE GENOMIC DNA]</scope>
    <source>
        <strain evidence="1 2">RO10H11247</strain>
    </source>
</reference>
<comment type="caution">
    <text evidence="1">The sequence shown here is derived from an EMBL/GenBank/DDBJ whole genome shotgun (WGS) entry which is preliminary data.</text>
</comment>
<protein>
    <submittedName>
        <fullName evidence="1">Uncharacterized protein</fullName>
    </submittedName>
</protein>
<sequence>MALDTITQKLLKAHSAFTGQNCTYFNSTMMWLQGKALVTDGTQDLLCEFEGYPNLIERCFGGNFPWHGVHVPAQAAKEMPDPQPRFVAESPVDCFKEGPDGNTCLRASSRMHG</sequence>
<gene>
    <name evidence="1" type="ORF">VP01_237g8</name>
</gene>
<dbReference type="Proteomes" id="UP000037035">
    <property type="component" value="Unassembled WGS sequence"/>
</dbReference>
<evidence type="ECO:0000313" key="2">
    <source>
        <dbReference type="Proteomes" id="UP000037035"/>
    </source>
</evidence>
<organism evidence="1 2">
    <name type="scientific">Puccinia sorghi</name>
    <dbReference type="NCBI Taxonomy" id="27349"/>
    <lineage>
        <taxon>Eukaryota</taxon>
        <taxon>Fungi</taxon>
        <taxon>Dikarya</taxon>
        <taxon>Basidiomycota</taxon>
        <taxon>Pucciniomycotina</taxon>
        <taxon>Pucciniomycetes</taxon>
        <taxon>Pucciniales</taxon>
        <taxon>Pucciniaceae</taxon>
        <taxon>Puccinia</taxon>
    </lineage>
</organism>
<name>A0A0L6V6W5_9BASI</name>
<evidence type="ECO:0000313" key="1">
    <source>
        <dbReference type="EMBL" id="KNZ56541.1"/>
    </source>
</evidence>